<accession>A0A2S2KPB3</accession>
<comment type="caution">
    <text evidence="1">The sequence shown here is derived from an EMBL/GenBank/DDBJ whole genome shotgun (WGS) entry which is preliminary data.</text>
</comment>
<gene>
    <name evidence="1" type="ORF">NZNM25_01520</name>
</gene>
<protein>
    <submittedName>
        <fullName evidence="1">Uncharacterized protein</fullName>
    </submittedName>
</protein>
<evidence type="ECO:0000313" key="1">
    <source>
        <dbReference type="EMBL" id="GBH33361.1"/>
    </source>
</evidence>
<evidence type="ECO:0000313" key="2">
    <source>
        <dbReference type="Proteomes" id="UP000245829"/>
    </source>
</evidence>
<name>A0A2S2KPB3_9ARCH</name>
<sequence length="301" mass="34935">MGKISNSYNMTKSSTYDNELFKSELLYYVKSMKKSDFKTSNILANRIMTNAWFFDNLNYGIVGFQLRQFALDALNSSRVNNTNGAKQVTSEASSFSDFIITQLSSGKFNLTELWTKFNIQREKYRKSLLPPEEKDVYPSNPDFTNATFSKILEILNRRKGDVTFVTNNLLKGILNELNRTARTYGTKINETYLWCLIIMLERVDDYIAITAVDKVDFEKRTREEILPLIEEVLKIFEKGADPDSVSKLLWKMIATWRESFIRFLEPRPNPQPSLQFTPQEQAKEEIIDEFVEGIEGELVKK</sequence>
<dbReference type="Proteomes" id="UP000245829">
    <property type="component" value="Unassembled WGS sequence"/>
</dbReference>
<dbReference type="RefSeq" id="WP_109876021.1">
    <property type="nucleotide sequence ID" value="NZ_AP026695.1"/>
</dbReference>
<reference evidence="1 2" key="1">
    <citation type="submission" date="2018-05" db="EMBL/GenBank/DDBJ databases">
        <title>genome sequencing of Nitrosopumilus sp. NM25.</title>
        <authorList>
            <person name="Mori K."/>
            <person name="Nakagawa T."/>
        </authorList>
    </citation>
    <scope>NUCLEOTIDE SEQUENCE [LARGE SCALE GENOMIC DNA]</scope>
    <source>
        <strain evidence="1 2">NM25</strain>
    </source>
</reference>
<dbReference type="OrthoDB" id="383454at2157"/>
<dbReference type="AlphaFoldDB" id="A0A2S2KPB3"/>
<proteinExistence type="predicted"/>
<dbReference type="GeneID" id="76209482"/>
<organism evidence="1 2">
    <name type="scientific">Nitrosopumilus zosterae</name>
    <dbReference type="NCBI Taxonomy" id="718286"/>
    <lineage>
        <taxon>Archaea</taxon>
        <taxon>Nitrososphaerota</taxon>
        <taxon>Nitrososphaeria</taxon>
        <taxon>Nitrosopumilales</taxon>
        <taxon>Nitrosopumilaceae</taxon>
        <taxon>Nitrosopumilus</taxon>
    </lineage>
</organism>
<dbReference type="EMBL" id="BGKI01000001">
    <property type="protein sequence ID" value="GBH33361.1"/>
    <property type="molecule type" value="Genomic_DNA"/>
</dbReference>
<keyword evidence="2" id="KW-1185">Reference proteome</keyword>